<dbReference type="InterPro" id="IPR050291">
    <property type="entry name" value="CDF_Transporter"/>
</dbReference>
<feature type="transmembrane region" description="Helical" evidence="7">
    <location>
        <begin position="82"/>
        <end position="100"/>
    </location>
</feature>
<feature type="transmembrane region" description="Helical" evidence="7">
    <location>
        <begin position="183"/>
        <end position="201"/>
    </location>
</feature>
<feature type="domain" description="Cation efflux protein transmembrane" evidence="8">
    <location>
        <begin position="15"/>
        <end position="207"/>
    </location>
</feature>
<dbReference type="InterPro" id="IPR027470">
    <property type="entry name" value="Cation_efflux_CTD"/>
</dbReference>
<dbReference type="SUPFAM" id="SSF161111">
    <property type="entry name" value="Cation efflux protein transmembrane domain-like"/>
    <property type="match status" value="1"/>
</dbReference>
<evidence type="ECO:0000256" key="1">
    <source>
        <dbReference type="ARBA" id="ARBA00004141"/>
    </source>
</evidence>
<accession>A0ABW2UYL1</accession>
<comment type="subcellular location">
    <subcellularLocation>
        <location evidence="1">Membrane</location>
        <topology evidence="1">Multi-pass membrane protein</topology>
    </subcellularLocation>
</comment>
<reference evidence="11" key="1">
    <citation type="journal article" date="2019" name="Int. J. Syst. Evol. Microbiol.">
        <title>The Global Catalogue of Microorganisms (GCM) 10K type strain sequencing project: providing services to taxonomists for standard genome sequencing and annotation.</title>
        <authorList>
            <consortium name="The Broad Institute Genomics Platform"/>
            <consortium name="The Broad Institute Genome Sequencing Center for Infectious Disease"/>
            <person name="Wu L."/>
            <person name="Ma J."/>
        </authorList>
    </citation>
    <scope>NUCLEOTIDE SEQUENCE [LARGE SCALE GENOMIC DNA]</scope>
    <source>
        <strain evidence="11">JCM 18657</strain>
    </source>
</reference>
<organism evidence="10 11">
    <name type="scientific">Paenibacillus thermoaerophilus</name>
    <dbReference type="NCBI Taxonomy" id="1215385"/>
    <lineage>
        <taxon>Bacteria</taxon>
        <taxon>Bacillati</taxon>
        <taxon>Bacillota</taxon>
        <taxon>Bacilli</taxon>
        <taxon>Bacillales</taxon>
        <taxon>Paenibacillaceae</taxon>
        <taxon>Paenibacillus</taxon>
    </lineage>
</organism>
<evidence type="ECO:0000256" key="4">
    <source>
        <dbReference type="ARBA" id="ARBA00022692"/>
    </source>
</evidence>
<dbReference type="Proteomes" id="UP001596528">
    <property type="component" value="Unassembled WGS sequence"/>
</dbReference>
<feature type="transmembrane region" description="Helical" evidence="7">
    <location>
        <begin position="159"/>
        <end position="177"/>
    </location>
</feature>
<feature type="transmembrane region" description="Helical" evidence="7">
    <location>
        <begin position="120"/>
        <end position="138"/>
    </location>
</feature>
<protein>
    <submittedName>
        <fullName evidence="10">Cation diffusion facilitator family transporter</fullName>
    </submittedName>
</protein>
<dbReference type="PANTHER" id="PTHR43840">
    <property type="entry name" value="MITOCHONDRIAL METAL TRANSPORTER 1-RELATED"/>
    <property type="match status" value="1"/>
</dbReference>
<evidence type="ECO:0000259" key="9">
    <source>
        <dbReference type="Pfam" id="PF16916"/>
    </source>
</evidence>
<keyword evidence="5 7" id="KW-1133">Transmembrane helix</keyword>
<comment type="similarity">
    <text evidence="2">Belongs to the cation diffusion facilitator (CDF) transporter (TC 2.A.4) family.</text>
</comment>
<dbReference type="Pfam" id="PF01545">
    <property type="entry name" value="Cation_efflux"/>
    <property type="match status" value="1"/>
</dbReference>
<evidence type="ECO:0000256" key="7">
    <source>
        <dbReference type="SAM" id="Phobius"/>
    </source>
</evidence>
<evidence type="ECO:0000256" key="2">
    <source>
        <dbReference type="ARBA" id="ARBA00008114"/>
    </source>
</evidence>
<evidence type="ECO:0000313" key="11">
    <source>
        <dbReference type="Proteomes" id="UP001596528"/>
    </source>
</evidence>
<evidence type="ECO:0000256" key="6">
    <source>
        <dbReference type="ARBA" id="ARBA00023136"/>
    </source>
</evidence>
<dbReference type="Gene3D" id="1.20.1510.10">
    <property type="entry name" value="Cation efflux protein transmembrane domain"/>
    <property type="match status" value="1"/>
</dbReference>
<keyword evidence="6 7" id="KW-0472">Membrane</keyword>
<dbReference type="EMBL" id="JBHTGQ010000001">
    <property type="protein sequence ID" value="MFC7748335.1"/>
    <property type="molecule type" value="Genomic_DNA"/>
</dbReference>
<evidence type="ECO:0000256" key="3">
    <source>
        <dbReference type="ARBA" id="ARBA00022448"/>
    </source>
</evidence>
<evidence type="ECO:0000313" key="10">
    <source>
        <dbReference type="EMBL" id="MFC7748335.1"/>
    </source>
</evidence>
<dbReference type="InterPro" id="IPR058533">
    <property type="entry name" value="Cation_efflux_TM"/>
</dbReference>
<comment type="caution">
    <text evidence="10">The sequence shown here is derived from an EMBL/GenBank/DDBJ whole genome shotgun (WGS) entry which is preliminary data.</text>
</comment>
<dbReference type="SUPFAM" id="SSF160240">
    <property type="entry name" value="Cation efflux protein cytoplasmic domain-like"/>
    <property type="match status" value="1"/>
</dbReference>
<dbReference type="InterPro" id="IPR002524">
    <property type="entry name" value="Cation_efflux"/>
</dbReference>
<name>A0ABW2UYL1_9BACL</name>
<feature type="transmembrane region" description="Helical" evidence="7">
    <location>
        <begin position="12"/>
        <end position="34"/>
    </location>
</feature>
<feature type="transmembrane region" description="Helical" evidence="7">
    <location>
        <begin position="40"/>
        <end position="61"/>
    </location>
</feature>
<dbReference type="RefSeq" id="WP_138789488.1">
    <property type="nucleotide sequence ID" value="NZ_JBHTGQ010000001.1"/>
</dbReference>
<keyword evidence="11" id="KW-1185">Reference proteome</keyword>
<evidence type="ECO:0000259" key="8">
    <source>
        <dbReference type="Pfam" id="PF01545"/>
    </source>
</evidence>
<evidence type="ECO:0000256" key="5">
    <source>
        <dbReference type="ARBA" id="ARBA00022989"/>
    </source>
</evidence>
<dbReference type="InterPro" id="IPR027469">
    <property type="entry name" value="Cation_efflux_TMD_sf"/>
</dbReference>
<keyword evidence="4 7" id="KW-0812">Transmembrane</keyword>
<dbReference type="Gene3D" id="3.30.70.1350">
    <property type="entry name" value="Cation efflux protein, cytoplasmic domain"/>
    <property type="match status" value="1"/>
</dbReference>
<dbReference type="Pfam" id="PF16916">
    <property type="entry name" value="ZT_dimer"/>
    <property type="match status" value="1"/>
</dbReference>
<keyword evidence="3" id="KW-0813">Transport</keyword>
<gene>
    <name evidence="10" type="ORF">ACFQWB_00050</name>
</gene>
<dbReference type="NCBIfam" id="TIGR01297">
    <property type="entry name" value="CDF"/>
    <property type="match status" value="1"/>
</dbReference>
<dbReference type="PANTHER" id="PTHR43840:SF50">
    <property type="entry name" value="MANGANESE EFFLUX SYSTEM PROTEIN MNES"/>
    <property type="match status" value="1"/>
</dbReference>
<feature type="domain" description="Cation efflux protein cytoplasmic" evidence="9">
    <location>
        <begin position="213"/>
        <end position="287"/>
    </location>
</feature>
<dbReference type="InterPro" id="IPR036837">
    <property type="entry name" value="Cation_efflux_CTD_sf"/>
</dbReference>
<proteinExistence type="inferred from homology"/>
<sequence length="291" mass="30981">MQINENNETGERGAWLGLAAYLSLSAFKLAAGWATGSAALIADGLNNASDIGVTVAILIGLRLSRKPPDHNHPYGHRRAETVASLVASFLMAAVGFQVLIEAGRRMFGQEDIAPPDPMAAAVAALSAAIMFGVSFYNSRLAARAESEALAAAAADNRSDALVSTGALIGIGGAQFGLPWLDPLTAAAVGLVILYTAWNIFYSSTLSLTDGYDEKKLSAYRATAANTIGVLGVKEMRARAHGSHVCLDLTIFVDPELNVVESHRIAETVENRLKRKYRVLETHVHIEPLERA</sequence>